<gene>
    <name evidence="2" type="ORF">LFA_pA0107</name>
</gene>
<dbReference type="EMBL" id="LN614828">
    <property type="protein sequence ID" value="CEG59212.1"/>
    <property type="molecule type" value="Genomic_DNA"/>
</dbReference>
<dbReference type="AlphaFoldDB" id="A0A098GB57"/>
<geneLocation type="plasmid" evidence="3">
    <name>LLAP10_pA</name>
</geneLocation>
<reference evidence="3" key="1">
    <citation type="submission" date="2014-09" db="EMBL/GenBank/DDBJ databases">
        <authorList>
            <person name="Gomez-Valero L."/>
        </authorList>
    </citation>
    <scope>NUCLEOTIDE SEQUENCE [LARGE SCALE GENOMIC DNA]</scope>
    <source>
        <strain evidence="3">ATCC700992</strain>
        <plasmid evidence="3">LLAP10_pA</plasmid>
    </source>
</reference>
<keyword evidence="3" id="KW-1185">Reference proteome</keyword>
<dbReference type="RefSeq" id="WP_045097807.1">
    <property type="nucleotide sequence ID" value="NZ_LN614828.1"/>
</dbReference>
<sequence length="132" mass="15013">MLKQITALSALFLCGLSQNFCYASELNSQHIASQCMNISNHLRSLVRLNPDSHCVGDIESVARSLELTGQQFKLEKPERILTAIKYAELELQEIKNNRAYCTQFYSLINPIMKEIKTTGHEVEVFVSDYLIT</sequence>
<proteinExistence type="predicted"/>
<accession>A0A098GB57</accession>
<organism evidence="2 3">
    <name type="scientific">Legionella fallonii LLAP-10</name>
    <dbReference type="NCBI Taxonomy" id="1212491"/>
    <lineage>
        <taxon>Bacteria</taxon>
        <taxon>Pseudomonadati</taxon>
        <taxon>Pseudomonadota</taxon>
        <taxon>Gammaproteobacteria</taxon>
        <taxon>Legionellales</taxon>
        <taxon>Legionellaceae</taxon>
        <taxon>Legionella</taxon>
    </lineage>
</organism>
<evidence type="ECO:0000256" key="1">
    <source>
        <dbReference type="SAM" id="SignalP"/>
    </source>
</evidence>
<dbReference type="HOGENOM" id="CLU_1914429_0_0_6"/>
<name>A0A098GB57_9GAMM</name>
<evidence type="ECO:0000313" key="3">
    <source>
        <dbReference type="Proteomes" id="UP000032430"/>
    </source>
</evidence>
<keyword evidence="1" id="KW-0732">Signal</keyword>
<feature type="chain" id="PRO_5001935520" evidence="1">
    <location>
        <begin position="24"/>
        <end position="132"/>
    </location>
</feature>
<protein>
    <submittedName>
        <fullName evidence="2">Uncharacterized protein</fullName>
    </submittedName>
</protein>
<keyword evidence="2" id="KW-0614">Plasmid</keyword>
<dbReference type="Proteomes" id="UP000032430">
    <property type="component" value="Plasmid II"/>
</dbReference>
<dbReference type="KEGG" id="lfa:LFA_pA0107"/>
<evidence type="ECO:0000313" key="2">
    <source>
        <dbReference type="EMBL" id="CEG59212.1"/>
    </source>
</evidence>
<feature type="signal peptide" evidence="1">
    <location>
        <begin position="1"/>
        <end position="23"/>
    </location>
</feature>